<organism evidence="3 4">
    <name type="scientific">Mesorhizobium muleiense</name>
    <dbReference type="NCBI Taxonomy" id="1004279"/>
    <lineage>
        <taxon>Bacteria</taxon>
        <taxon>Pseudomonadati</taxon>
        <taxon>Pseudomonadota</taxon>
        <taxon>Alphaproteobacteria</taxon>
        <taxon>Hyphomicrobiales</taxon>
        <taxon>Phyllobacteriaceae</taxon>
        <taxon>Mesorhizobium</taxon>
    </lineage>
</organism>
<name>A0A1G9CAY0_9HYPH</name>
<reference evidence="4" key="1">
    <citation type="submission" date="2016-10" db="EMBL/GenBank/DDBJ databases">
        <authorList>
            <person name="Varghese N."/>
            <person name="Submissions S."/>
        </authorList>
    </citation>
    <scope>NUCLEOTIDE SEQUENCE [LARGE SCALE GENOMIC DNA]</scope>
    <source>
        <strain evidence="4">CGMCC 1.11022</strain>
    </source>
</reference>
<dbReference type="GO" id="GO:0016787">
    <property type="term" value="F:hydrolase activity"/>
    <property type="evidence" value="ECO:0007669"/>
    <property type="project" value="UniProtKB-KW"/>
</dbReference>
<sequence length="321" mass="35346">MPAKAEGCVSKLYSGPIIDAHHHLWDLGLGRHPWLATTAGERGGLGELGPLRRNYLPEDYLRDASRHNVVATVHVEAGWAGDDCVGETRWLETLDKSRGVAARYVVHVPLANRQAPALVEAQAAFDRVVGVRDILSWDPDPARRFAARDGIMNDPAWRAGLALLAGHRLVFDLMVFPRQLAGAAHLAAAYPNQLFVLNHCGSPIDRDADGMRTWREALRLLSERDNVAIKISDLVAYDHDWTLDSLKPVVMHCIDCFGTQRAMFGSDFPVAGLHASFDAVYDSFKAIAGELSADEQTALFFDNARRIYRLDDMSSAGLLPA</sequence>
<dbReference type="SUPFAM" id="SSF51556">
    <property type="entry name" value="Metallo-dependent hydrolases"/>
    <property type="match status" value="1"/>
</dbReference>
<keyword evidence="3" id="KW-0378">Hydrolase</keyword>
<feature type="domain" description="Amidohydrolase-related" evidence="2">
    <location>
        <begin position="18"/>
        <end position="310"/>
    </location>
</feature>
<dbReference type="InterPro" id="IPR006680">
    <property type="entry name" value="Amidohydro-rel"/>
</dbReference>
<dbReference type="Gene3D" id="3.20.20.140">
    <property type="entry name" value="Metal-dependent hydrolases"/>
    <property type="match status" value="1"/>
</dbReference>
<evidence type="ECO:0000256" key="1">
    <source>
        <dbReference type="ARBA" id="ARBA00038310"/>
    </source>
</evidence>
<dbReference type="EMBL" id="FNEE01000016">
    <property type="protein sequence ID" value="SDK48812.1"/>
    <property type="molecule type" value="Genomic_DNA"/>
</dbReference>
<evidence type="ECO:0000259" key="2">
    <source>
        <dbReference type="Pfam" id="PF04909"/>
    </source>
</evidence>
<evidence type="ECO:0000313" key="3">
    <source>
        <dbReference type="EMBL" id="SDK48812.1"/>
    </source>
</evidence>
<dbReference type="InterPro" id="IPR052350">
    <property type="entry name" value="Metallo-dep_Lactonases"/>
</dbReference>
<keyword evidence="4" id="KW-1185">Reference proteome</keyword>
<protein>
    <submittedName>
        <fullName evidence="3">Predicted metal-dependent hydrolase, TIM-barrel fold</fullName>
    </submittedName>
</protein>
<gene>
    <name evidence="3" type="ORF">SAMN05428953_11618</name>
</gene>
<evidence type="ECO:0000313" key="4">
    <source>
        <dbReference type="Proteomes" id="UP000198894"/>
    </source>
</evidence>
<dbReference type="PANTHER" id="PTHR43569">
    <property type="entry name" value="AMIDOHYDROLASE"/>
    <property type="match status" value="1"/>
</dbReference>
<dbReference type="InterPro" id="IPR032466">
    <property type="entry name" value="Metal_Hydrolase"/>
</dbReference>
<dbReference type="Pfam" id="PF04909">
    <property type="entry name" value="Amidohydro_2"/>
    <property type="match status" value="1"/>
</dbReference>
<comment type="similarity">
    <text evidence="1">Belongs to the metallo-dependent hydrolases superfamily.</text>
</comment>
<dbReference type="Proteomes" id="UP000198894">
    <property type="component" value="Unassembled WGS sequence"/>
</dbReference>
<dbReference type="PANTHER" id="PTHR43569:SF1">
    <property type="entry name" value="BLL3371 PROTEIN"/>
    <property type="match status" value="1"/>
</dbReference>
<accession>A0A1G9CAY0</accession>
<proteinExistence type="inferred from homology"/>
<dbReference type="AlphaFoldDB" id="A0A1G9CAY0"/>